<accession>A0A8T0W5S9</accession>
<evidence type="ECO:0000313" key="2">
    <source>
        <dbReference type="Proteomes" id="UP000823388"/>
    </source>
</evidence>
<name>A0A8T0W5S9_PANVG</name>
<dbReference type="AlphaFoldDB" id="A0A8T0W5S9"/>
<dbReference type="PANTHER" id="PTHR33085">
    <property type="entry name" value="OS12G0113100 PROTEIN-RELATED"/>
    <property type="match status" value="1"/>
</dbReference>
<dbReference type="EMBL" id="CM029039">
    <property type="protein sequence ID" value="KAG2643692.1"/>
    <property type="molecule type" value="Genomic_DNA"/>
</dbReference>
<evidence type="ECO:0000313" key="1">
    <source>
        <dbReference type="EMBL" id="KAG2643692.1"/>
    </source>
</evidence>
<dbReference type="PANTHER" id="PTHR33085:SF32">
    <property type="entry name" value="OS03G0236675 PROTEIN"/>
    <property type="match status" value="1"/>
</dbReference>
<protein>
    <submittedName>
        <fullName evidence="1">Uncharacterized protein</fullName>
    </submittedName>
</protein>
<dbReference type="Proteomes" id="UP000823388">
    <property type="component" value="Chromosome 2K"/>
</dbReference>
<gene>
    <name evidence="1" type="ORF">PVAP13_2KG347961</name>
</gene>
<organism evidence="1 2">
    <name type="scientific">Panicum virgatum</name>
    <name type="common">Blackwell switchgrass</name>
    <dbReference type="NCBI Taxonomy" id="38727"/>
    <lineage>
        <taxon>Eukaryota</taxon>
        <taxon>Viridiplantae</taxon>
        <taxon>Streptophyta</taxon>
        <taxon>Embryophyta</taxon>
        <taxon>Tracheophyta</taxon>
        <taxon>Spermatophyta</taxon>
        <taxon>Magnoliopsida</taxon>
        <taxon>Liliopsida</taxon>
        <taxon>Poales</taxon>
        <taxon>Poaceae</taxon>
        <taxon>PACMAD clade</taxon>
        <taxon>Panicoideae</taxon>
        <taxon>Panicodae</taxon>
        <taxon>Paniceae</taxon>
        <taxon>Panicinae</taxon>
        <taxon>Panicum</taxon>
        <taxon>Panicum sect. Hiantes</taxon>
    </lineage>
</organism>
<comment type="caution">
    <text evidence="1">The sequence shown here is derived from an EMBL/GenBank/DDBJ whole genome shotgun (WGS) entry which is preliminary data.</text>
</comment>
<sequence length="389" mass="43240">MGKRHRQTAGEVAGREAKRRGQKKQLYLALDDWDKGYIIHMVDVDAGATAAAEPEPLQPPPLLRLEASRGCHDVLFGATCSKILALWQPRHRTTRASVYDTATGSVLADGPAHPAGLQPMLLVAAGSGGRLHALHAGGVHCLDLDESPPEDPFSYAAKFEADARRWRWTRACCPLRLPFLTNDGTPTPAPSAPIAIASYAVHPDGRVFVSAFGTYHRCFGTFSLDTGAARPEWARHSEWLLPFRGQGHYDPTLDAWVGLHSRGHVCACDVPPPLPVGAGERPRPEWKLVRAEGLFDTDPEDGPLRQSFITLASMGDAEFLILEPLTTEGRELNITLYMDPHFDYTLRVTKFRLKHDREGQLRESSRHRVARSYKLRKYDDGFDPQAFWL</sequence>
<proteinExistence type="predicted"/>
<dbReference type="Pfam" id="PF07893">
    <property type="entry name" value="DUF1668"/>
    <property type="match status" value="1"/>
</dbReference>
<keyword evidence="2" id="KW-1185">Reference proteome</keyword>
<reference evidence="1" key="1">
    <citation type="submission" date="2020-05" db="EMBL/GenBank/DDBJ databases">
        <title>WGS assembly of Panicum virgatum.</title>
        <authorList>
            <person name="Lovell J.T."/>
            <person name="Jenkins J."/>
            <person name="Shu S."/>
            <person name="Juenger T.E."/>
            <person name="Schmutz J."/>
        </authorList>
    </citation>
    <scope>NUCLEOTIDE SEQUENCE</scope>
    <source>
        <strain evidence="1">AP13</strain>
    </source>
</reference>
<dbReference type="InterPro" id="IPR012871">
    <property type="entry name" value="DUF1668_ORYSA"/>
</dbReference>